<dbReference type="GO" id="GO:0004373">
    <property type="term" value="F:alpha-1,4-glucan glucosyltransferase (UDP-glucose donor) activity"/>
    <property type="evidence" value="ECO:0007669"/>
    <property type="project" value="UniProtKB-EC"/>
</dbReference>
<keyword evidence="9" id="KW-1185">Reference proteome</keyword>
<evidence type="ECO:0000256" key="7">
    <source>
        <dbReference type="RuleBase" id="RU363104"/>
    </source>
</evidence>
<reference evidence="10" key="1">
    <citation type="submission" date="2022-11" db="UniProtKB">
        <authorList>
            <consortium name="WormBaseParasite"/>
        </authorList>
    </citation>
    <scope>IDENTIFICATION</scope>
</reference>
<comment type="similarity">
    <text evidence="2 7">Belongs to the glycosyltransferase 3 family.</text>
</comment>
<evidence type="ECO:0000256" key="1">
    <source>
        <dbReference type="ARBA" id="ARBA00004964"/>
    </source>
</evidence>
<dbReference type="PANTHER" id="PTHR10176:SF3">
    <property type="entry name" value="GLYCOGEN [STARCH] SYNTHASE"/>
    <property type="match status" value="1"/>
</dbReference>
<dbReference type="Pfam" id="PF05693">
    <property type="entry name" value="Glycogen_syn"/>
    <property type="match status" value="2"/>
</dbReference>
<evidence type="ECO:0000256" key="3">
    <source>
        <dbReference type="ARBA" id="ARBA00022676"/>
    </source>
</evidence>
<accession>A0A914WBT1</accession>
<evidence type="ECO:0000256" key="4">
    <source>
        <dbReference type="ARBA" id="ARBA00022679"/>
    </source>
</evidence>
<dbReference type="WBParaSite" id="PSAMB.scaffold3570size22295.g22000.t1">
    <property type="protein sequence ID" value="PSAMB.scaffold3570size22295.g22000.t1"/>
    <property type="gene ID" value="PSAMB.scaffold3570size22295.g22000"/>
</dbReference>
<evidence type="ECO:0000256" key="6">
    <source>
        <dbReference type="ARBA" id="ARBA00047345"/>
    </source>
</evidence>
<feature type="compositionally biased region" description="Acidic residues" evidence="8">
    <location>
        <begin position="183"/>
        <end position="194"/>
    </location>
</feature>
<dbReference type="GO" id="GO:0005737">
    <property type="term" value="C:cytoplasm"/>
    <property type="evidence" value="ECO:0007669"/>
    <property type="project" value="TreeGrafter"/>
</dbReference>
<evidence type="ECO:0000256" key="5">
    <source>
        <dbReference type="ARBA" id="ARBA00023056"/>
    </source>
</evidence>
<feature type="compositionally biased region" description="Polar residues" evidence="8">
    <location>
        <begin position="169"/>
        <end position="179"/>
    </location>
</feature>
<feature type="region of interest" description="Disordered" evidence="8">
    <location>
        <begin position="163"/>
        <end position="202"/>
    </location>
</feature>
<proteinExistence type="inferred from homology"/>
<comment type="function">
    <text evidence="7">Transfers the glycosyl residue from UDP-Glc to the non-reducing end of alpha-1,4-glucan.</text>
</comment>
<dbReference type="PANTHER" id="PTHR10176">
    <property type="entry name" value="GLYCOGEN SYNTHASE"/>
    <property type="match status" value="1"/>
</dbReference>
<comment type="pathway">
    <text evidence="1 7">Glycan biosynthesis; glycogen biosynthesis.</text>
</comment>
<dbReference type="Gene3D" id="3.40.50.2000">
    <property type="entry name" value="Glycogen Phosphorylase B"/>
    <property type="match status" value="1"/>
</dbReference>
<dbReference type="GO" id="GO:0005978">
    <property type="term" value="P:glycogen biosynthetic process"/>
    <property type="evidence" value="ECO:0007669"/>
    <property type="project" value="UniProtKB-KW"/>
</dbReference>
<keyword evidence="3 7" id="KW-0328">Glycosyltransferase</keyword>
<keyword evidence="5 7" id="KW-0320">Glycogen biosynthesis</keyword>
<evidence type="ECO:0000256" key="8">
    <source>
        <dbReference type="SAM" id="MobiDB-lite"/>
    </source>
</evidence>
<dbReference type="InterPro" id="IPR008631">
    <property type="entry name" value="Glycogen_synth"/>
</dbReference>
<evidence type="ECO:0000313" key="10">
    <source>
        <dbReference type="WBParaSite" id="PSAMB.scaffold3570size22295.g22000.t1"/>
    </source>
</evidence>
<organism evidence="9 10">
    <name type="scientific">Plectus sambesii</name>
    <dbReference type="NCBI Taxonomy" id="2011161"/>
    <lineage>
        <taxon>Eukaryota</taxon>
        <taxon>Metazoa</taxon>
        <taxon>Ecdysozoa</taxon>
        <taxon>Nematoda</taxon>
        <taxon>Chromadorea</taxon>
        <taxon>Plectida</taxon>
        <taxon>Plectina</taxon>
        <taxon>Plectoidea</taxon>
        <taxon>Plectidae</taxon>
        <taxon>Plectus</taxon>
    </lineage>
</organism>
<name>A0A914WBT1_9BILA</name>
<dbReference type="EC" id="2.4.1.11" evidence="7"/>
<sequence>MTVIAFIIYPAPANSFNVESLKGQAVCKQLRETVAKVKENIASRMFESSECTVMGVPSVTTNLSGFGCFIEEHVTDPQTYGCYVIDRRFKSAEESIDELAHHLFDFTCLSRRQRIIMRNRTERLSELLDWKSLGVFYREARRMALQKTHPNLVDHISETIRKLPRPLSAPTTPATSNPGSPDASDDESDSEAAEFEQRAWQG</sequence>
<evidence type="ECO:0000313" key="9">
    <source>
        <dbReference type="Proteomes" id="UP000887566"/>
    </source>
</evidence>
<dbReference type="Proteomes" id="UP000887566">
    <property type="component" value="Unplaced"/>
</dbReference>
<evidence type="ECO:0000256" key="2">
    <source>
        <dbReference type="ARBA" id="ARBA00010686"/>
    </source>
</evidence>
<keyword evidence="4 7" id="KW-0808">Transferase</keyword>
<protein>
    <recommendedName>
        <fullName evidence="7">Glycogen [starch] synthase</fullName>
        <ecNumber evidence="7">2.4.1.11</ecNumber>
    </recommendedName>
</protein>
<dbReference type="AlphaFoldDB" id="A0A914WBT1"/>
<comment type="catalytic activity">
    <reaction evidence="6">
        <text>[(1-&gt;4)-alpha-D-glucosyl](n) + UDP-alpha-D-glucose = [(1-&gt;4)-alpha-D-glucosyl](n+1) + UDP + H(+)</text>
        <dbReference type="Rhea" id="RHEA:18549"/>
        <dbReference type="Rhea" id="RHEA-COMP:9584"/>
        <dbReference type="Rhea" id="RHEA-COMP:9587"/>
        <dbReference type="ChEBI" id="CHEBI:15378"/>
        <dbReference type="ChEBI" id="CHEBI:15444"/>
        <dbReference type="ChEBI" id="CHEBI:58223"/>
        <dbReference type="ChEBI" id="CHEBI:58885"/>
        <dbReference type="EC" id="2.4.1.11"/>
    </reaction>
    <physiologicalReaction direction="left-to-right" evidence="6">
        <dbReference type="Rhea" id="RHEA:18550"/>
    </physiologicalReaction>
</comment>